<evidence type="ECO:0000256" key="1">
    <source>
        <dbReference type="ARBA" id="ARBA00002486"/>
    </source>
</evidence>
<dbReference type="PANTHER" id="PTHR18964:SF149">
    <property type="entry name" value="BIFUNCTIONAL UDP-N-ACETYLGLUCOSAMINE 2-EPIMERASE_N-ACETYLMANNOSAMINE KINASE"/>
    <property type="match status" value="1"/>
</dbReference>
<dbReference type="Pfam" id="PF00480">
    <property type="entry name" value="ROK"/>
    <property type="match status" value="1"/>
</dbReference>
<gene>
    <name evidence="4" type="primary">xylR</name>
    <name evidence="4" type="ORF">Hs30E_05970</name>
</gene>
<dbReference type="SUPFAM" id="SSF53067">
    <property type="entry name" value="Actin-like ATPase domain"/>
    <property type="match status" value="1"/>
</dbReference>
<dbReference type="Gene3D" id="1.10.10.10">
    <property type="entry name" value="Winged helix-like DNA-binding domain superfamily/Winged helix DNA-binding domain"/>
    <property type="match status" value="1"/>
</dbReference>
<dbReference type="AlphaFoldDB" id="A0A6A0BB46"/>
<organism evidence="4 5">
    <name type="scientific">Pseudolactococcus hodotermopsidis</name>
    <dbReference type="NCBI Taxonomy" id="2709157"/>
    <lineage>
        <taxon>Bacteria</taxon>
        <taxon>Bacillati</taxon>
        <taxon>Bacillota</taxon>
        <taxon>Bacilli</taxon>
        <taxon>Lactobacillales</taxon>
        <taxon>Streptococcaceae</taxon>
        <taxon>Pseudolactococcus</taxon>
    </lineage>
</organism>
<evidence type="ECO:0000313" key="4">
    <source>
        <dbReference type="EMBL" id="GFH42046.1"/>
    </source>
</evidence>
<dbReference type="PANTHER" id="PTHR18964">
    <property type="entry name" value="ROK (REPRESSOR, ORF, KINASE) FAMILY"/>
    <property type="match status" value="1"/>
</dbReference>
<evidence type="ECO:0000256" key="2">
    <source>
        <dbReference type="ARBA" id="ARBA00006479"/>
    </source>
</evidence>
<keyword evidence="3" id="KW-0859">Xylose metabolism</keyword>
<dbReference type="GO" id="GO:0042732">
    <property type="term" value="P:D-xylose metabolic process"/>
    <property type="evidence" value="ECO:0007669"/>
    <property type="project" value="UniProtKB-KW"/>
</dbReference>
<keyword evidence="3" id="KW-0119">Carbohydrate metabolism</keyword>
<comment type="similarity">
    <text evidence="2">Belongs to the ROK (NagC/XylR) family.</text>
</comment>
<proteinExistence type="inferred from homology"/>
<name>A0A6A0BB46_9LACT</name>
<keyword evidence="5" id="KW-1185">Reference proteome</keyword>
<comment type="caution">
    <text evidence="4">The sequence shown here is derived from an EMBL/GenBank/DDBJ whole genome shotgun (WGS) entry which is preliminary data.</text>
</comment>
<dbReference type="SUPFAM" id="SSF46785">
    <property type="entry name" value="Winged helix' DNA-binding domain"/>
    <property type="match status" value="1"/>
</dbReference>
<comment type="function">
    <text evidence="1">Transcriptional repressor of xylose-utilizing enzymes.</text>
</comment>
<dbReference type="RefSeq" id="WP_172207845.1">
    <property type="nucleotide sequence ID" value="NZ_BLLI01000011.1"/>
</dbReference>
<reference evidence="4 5" key="1">
    <citation type="submission" date="2020-02" db="EMBL/GenBank/DDBJ databases">
        <title>Draft genome sequence of Lactococcus sp. Hs30E4-3.</title>
        <authorList>
            <person name="Noda S."/>
            <person name="Yuki M."/>
            <person name="Ohkuma M."/>
        </authorList>
    </citation>
    <scope>NUCLEOTIDE SEQUENCE [LARGE SCALE GENOMIC DNA]</scope>
    <source>
        <strain evidence="4 5">Hs30E4-3</strain>
    </source>
</reference>
<dbReference type="InterPro" id="IPR036390">
    <property type="entry name" value="WH_DNA-bd_sf"/>
</dbReference>
<dbReference type="EMBL" id="BLLI01000011">
    <property type="protein sequence ID" value="GFH42046.1"/>
    <property type="molecule type" value="Genomic_DNA"/>
</dbReference>
<evidence type="ECO:0000313" key="5">
    <source>
        <dbReference type="Proteomes" id="UP000480303"/>
    </source>
</evidence>
<dbReference type="InterPro" id="IPR000600">
    <property type="entry name" value="ROK"/>
</dbReference>
<dbReference type="Proteomes" id="UP000480303">
    <property type="component" value="Unassembled WGS sequence"/>
</dbReference>
<sequence>MKTDKFKVREQNVSLVLQEIIKSNGISRIQLAKITALNKTSITSITSDLLDRKIVLEKGTGEGGMSGGRKPIMIHFNEKAGICLLLNIDAGYLACTASYLDRQIIFQKQQTDVNITKDNVLEMITDKIEQMIAHLPSTELGVIGLTIAIHGSVNHNKITFTPRSNIDQIDLYHILQKKYDFAIHIENEANLSAIGEYAFASPSNYLINLSVRNGVRAGIIQNGKIEKGRNGNAGEVGHTIIKAQGLRCICGNSGCLEQYTSLNAIYRRFSELKNMNFVNMVIIREYFRSGDPETIAFIAETVDMLNNCINTLVMMFDPEIITLNGDLFKELPEISEMITAQVKSAFAKDMVIRNSCFHEQATILGAIALNVQQYFDIPNLKYNRDYDSCLI</sequence>
<dbReference type="InterPro" id="IPR043129">
    <property type="entry name" value="ATPase_NBD"/>
</dbReference>
<evidence type="ECO:0000256" key="3">
    <source>
        <dbReference type="ARBA" id="ARBA00022629"/>
    </source>
</evidence>
<dbReference type="InterPro" id="IPR036388">
    <property type="entry name" value="WH-like_DNA-bd_sf"/>
</dbReference>
<protein>
    <submittedName>
        <fullName evidence="4">Transcriptional regulator</fullName>
    </submittedName>
</protein>
<accession>A0A6A0BB46</accession>
<dbReference type="Gene3D" id="3.30.420.40">
    <property type="match status" value="2"/>
</dbReference>